<dbReference type="GO" id="GO:0005743">
    <property type="term" value="C:mitochondrial inner membrane"/>
    <property type="evidence" value="ECO:0007669"/>
    <property type="project" value="TreeGrafter"/>
</dbReference>
<dbReference type="InterPro" id="IPR007849">
    <property type="entry name" value="ATP10"/>
</dbReference>
<feature type="compositionally biased region" description="Polar residues" evidence="1">
    <location>
        <begin position="97"/>
        <end position="107"/>
    </location>
</feature>
<feature type="region of interest" description="Disordered" evidence="1">
    <location>
        <begin position="25"/>
        <end position="116"/>
    </location>
</feature>
<dbReference type="Pfam" id="PF05176">
    <property type="entry name" value="ATP-synt_10"/>
    <property type="match status" value="1"/>
</dbReference>
<dbReference type="AlphaFoldDB" id="A0A1A6A0B0"/>
<dbReference type="EMBL" id="KI894033">
    <property type="protein sequence ID" value="OBR83500.1"/>
    <property type="molecule type" value="Genomic_DNA"/>
</dbReference>
<gene>
    <name evidence="2" type="ORF">I303_05780</name>
</gene>
<proteinExistence type="predicted"/>
<accession>A0A1A6A0B0</accession>
<organism evidence="2">
    <name type="scientific">Kwoniella dejecticola CBS 10117</name>
    <dbReference type="NCBI Taxonomy" id="1296121"/>
    <lineage>
        <taxon>Eukaryota</taxon>
        <taxon>Fungi</taxon>
        <taxon>Dikarya</taxon>
        <taxon>Basidiomycota</taxon>
        <taxon>Agaricomycotina</taxon>
        <taxon>Tremellomycetes</taxon>
        <taxon>Tremellales</taxon>
        <taxon>Cryptococcaceae</taxon>
        <taxon>Kwoniella</taxon>
    </lineage>
</organism>
<evidence type="ECO:0000256" key="1">
    <source>
        <dbReference type="SAM" id="MobiDB-lite"/>
    </source>
</evidence>
<dbReference type="VEuPathDB" id="FungiDB:I303_05780"/>
<sequence length="336" mass="36657">MTPRLPVRALSTPLSGLRYVSSASKSTLFAPKPGQPSTSTATSNPNAASSSKPHTSLPSSSRQGAEKVTRDVQAKGKGKSGPQPIPPLPRPLGVLQHPSSANKTWSQRKQELLDDDRHKAKRKALVKEATQGYFHDYNRAKGVGGGKLWIAPNVLIREDKALYFPDISGKSLLGNEVHTTDLLRGKVTLVSVIATRLSEEHEQSFTQPVLEDVAGHPEFNFVQINHQENKLKSLLVSFFISSLKRIVPEDRWGSYMISGGDWSSMDITSPLGIDNKLLGYIYLVDQNLKVRWAGCGTATPEESQALRRATAVLLRRISGGTEAKEDVSAKEGEVTV</sequence>
<dbReference type="PANTHER" id="PTHR28106">
    <property type="entry name" value="MITOCHONDRIAL ATPASE COMPLEX SUBUNIT ATP10"/>
    <property type="match status" value="1"/>
</dbReference>
<dbReference type="OrthoDB" id="17089at2759"/>
<feature type="compositionally biased region" description="Basic and acidic residues" evidence="1">
    <location>
        <begin position="64"/>
        <end position="74"/>
    </location>
</feature>
<reference evidence="2" key="1">
    <citation type="submission" date="2013-07" db="EMBL/GenBank/DDBJ databases">
        <title>The Genome Sequence of Cryptococcus dejecticola CBS10117.</title>
        <authorList>
            <consortium name="The Broad Institute Genome Sequencing Platform"/>
            <person name="Cuomo C."/>
            <person name="Litvintseva A."/>
            <person name="Chen Y."/>
            <person name="Heitman J."/>
            <person name="Sun S."/>
            <person name="Springer D."/>
            <person name="Dromer F."/>
            <person name="Young S.K."/>
            <person name="Zeng Q."/>
            <person name="Gargeya S."/>
            <person name="Fitzgerald M."/>
            <person name="Abouelleil A."/>
            <person name="Alvarado L."/>
            <person name="Berlin A.M."/>
            <person name="Chapman S.B."/>
            <person name="Dewar J."/>
            <person name="Goldberg J."/>
            <person name="Griggs A."/>
            <person name="Gujja S."/>
            <person name="Hansen M."/>
            <person name="Howarth C."/>
            <person name="Imamovic A."/>
            <person name="Larimer J."/>
            <person name="McCowan C."/>
            <person name="Murphy C."/>
            <person name="Pearson M."/>
            <person name="Priest M."/>
            <person name="Roberts A."/>
            <person name="Saif S."/>
            <person name="Shea T."/>
            <person name="Sykes S."/>
            <person name="Wortman J."/>
            <person name="Nusbaum C."/>
            <person name="Birren B."/>
        </authorList>
    </citation>
    <scope>NUCLEOTIDE SEQUENCE [LARGE SCALE GENOMIC DNA]</scope>
    <source>
        <strain evidence="2">CBS 10117</strain>
    </source>
</reference>
<dbReference type="STRING" id="1296121.A0A1A6A0B0"/>
<name>A0A1A6A0B0_9TREE</name>
<protein>
    <recommendedName>
        <fullName evidence="3">Mitochondrial ATPase complex subunit ATP10</fullName>
    </recommendedName>
</protein>
<feature type="compositionally biased region" description="Low complexity" evidence="1">
    <location>
        <begin position="36"/>
        <end position="61"/>
    </location>
</feature>
<dbReference type="GO" id="GO:0033615">
    <property type="term" value="P:mitochondrial proton-transporting ATP synthase complex assembly"/>
    <property type="evidence" value="ECO:0007669"/>
    <property type="project" value="TreeGrafter"/>
</dbReference>
<evidence type="ECO:0008006" key="3">
    <source>
        <dbReference type="Google" id="ProtNLM"/>
    </source>
</evidence>
<dbReference type="PANTHER" id="PTHR28106:SF1">
    <property type="entry name" value="MITOCHONDRIAL ATPASE COMPLEX SUBUNIT ATP10"/>
    <property type="match status" value="1"/>
</dbReference>
<evidence type="ECO:0000313" key="2">
    <source>
        <dbReference type="EMBL" id="OBR83500.1"/>
    </source>
</evidence>